<accession>A0A2V0NYP5</accession>
<dbReference type="AlphaFoldDB" id="A0A2V0NYP5"/>
<dbReference type="SMART" id="SM00254">
    <property type="entry name" value="ShKT"/>
    <property type="match status" value="1"/>
</dbReference>
<evidence type="ECO:0000256" key="7">
    <source>
        <dbReference type="ARBA" id="ARBA00022964"/>
    </source>
</evidence>
<dbReference type="InterPro" id="IPR003582">
    <property type="entry name" value="ShKT_dom"/>
</dbReference>
<dbReference type="GO" id="GO:0005506">
    <property type="term" value="F:iron ion binding"/>
    <property type="evidence" value="ECO:0007669"/>
    <property type="project" value="InterPro"/>
</dbReference>
<dbReference type="EC" id="1.14.11.2" evidence="4"/>
<evidence type="ECO:0000313" key="20">
    <source>
        <dbReference type="Proteomes" id="UP000247498"/>
    </source>
</evidence>
<dbReference type="Gene3D" id="1.10.10.1940">
    <property type="match status" value="1"/>
</dbReference>
<evidence type="ECO:0000256" key="3">
    <source>
        <dbReference type="ARBA" id="ARBA00006511"/>
    </source>
</evidence>
<dbReference type="PROSITE" id="PS51471">
    <property type="entry name" value="FE2OG_OXY"/>
    <property type="match status" value="1"/>
</dbReference>
<dbReference type="STRING" id="307507.A0A2V0NYP5"/>
<keyword evidence="20" id="KW-1185">Reference proteome</keyword>
<dbReference type="PROSITE" id="PS51670">
    <property type="entry name" value="SHKT"/>
    <property type="match status" value="1"/>
</dbReference>
<keyword evidence="8" id="KW-0735">Signal-anchor</keyword>
<feature type="signal peptide" evidence="16">
    <location>
        <begin position="1"/>
        <end position="29"/>
    </location>
</feature>
<dbReference type="InterPro" id="IPR005123">
    <property type="entry name" value="Oxoglu/Fe-dep_dioxygenase_dom"/>
</dbReference>
<comment type="subcellular location">
    <subcellularLocation>
        <location evidence="2">Endoplasmic reticulum membrane</location>
        <topology evidence="2">Single-pass type II membrane protein</topology>
    </subcellularLocation>
</comment>
<dbReference type="EMBL" id="BDRX01000034">
    <property type="protein sequence ID" value="GBF92736.1"/>
    <property type="molecule type" value="Genomic_DNA"/>
</dbReference>
<comment type="catalytic activity">
    <reaction evidence="14">
        <text>L-prolyl-[collagen] + 2-oxoglutarate + O2 = trans-4-hydroxy-L-prolyl-[collagen] + succinate + CO2</text>
        <dbReference type="Rhea" id="RHEA:18945"/>
        <dbReference type="Rhea" id="RHEA-COMP:11676"/>
        <dbReference type="Rhea" id="RHEA-COMP:11680"/>
        <dbReference type="ChEBI" id="CHEBI:15379"/>
        <dbReference type="ChEBI" id="CHEBI:16526"/>
        <dbReference type="ChEBI" id="CHEBI:16810"/>
        <dbReference type="ChEBI" id="CHEBI:30031"/>
        <dbReference type="ChEBI" id="CHEBI:50342"/>
        <dbReference type="ChEBI" id="CHEBI:61965"/>
        <dbReference type="EC" id="1.14.11.2"/>
    </reaction>
</comment>
<keyword evidence="9" id="KW-1133">Transmembrane helix</keyword>
<evidence type="ECO:0000256" key="10">
    <source>
        <dbReference type="ARBA" id="ARBA00023002"/>
    </source>
</evidence>
<evidence type="ECO:0000256" key="5">
    <source>
        <dbReference type="ARBA" id="ARBA00022692"/>
    </source>
</evidence>
<dbReference type="Pfam" id="PF13640">
    <property type="entry name" value="2OG-FeII_Oxy_3"/>
    <property type="match status" value="1"/>
</dbReference>
<keyword evidence="5" id="KW-0812">Transmembrane</keyword>
<evidence type="ECO:0000256" key="8">
    <source>
        <dbReference type="ARBA" id="ARBA00022968"/>
    </source>
</evidence>
<evidence type="ECO:0000256" key="13">
    <source>
        <dbReference type="ARBA" id="ARBA00023180"/>
    </source>
</evidence>
<dbReference type="InterPro" id="IPR006620">
    <property type="entry name" value="Pro_4_hyd_alph"/>
</dbReference>
<dbReference type="Proteomes" id="UP000247498">
    <property type="component" value="Unassembled WGS sequence"/>
</dbReference>
<name>A0A2V0NYP5_9CHLO</name>
<dbReference type="PANTHER" id="PTHR10869:SF238">
    <property type="entry name" value="PROLYL 4-HYDROXYLASE 6-RELATED"/>
    <property type="match status" value="1"/>
</dbReference>
<feature type="chain" id="PRO_5016054590" description="procollagen-proline 4-dioxygenase" evidence="16">
    <location>
        <begin position="30"/>
        <end position="327"/>
    </location>
</feature>
<dbReference type="PANTHER" id="PTHR10869">
    <property type="entry name" value="PROLYL 4-HYDROXYLASE ALPHA SUBUNIT"/>
    <property type="match status" value="1"/>
</dbReference>
<dbReference type="FunCoup" id="A0A2V0NYP5">
    <property type="interactions" value="473"/>
</dbReference>
<keyword evidence="12" id="KW-0472">Membrane</keyword>
<protein>
    <recommendedName>
        <fullName evidence="4">procollagen-proline 4-dioxygenase</fullName>
        <ecNumber evidence="4">1.14.11.2</ecNumber>
    </recommendedName>
</protein>
<keyword evidence="11" id="KW-0408">Iron</keyword>
<keyword evidence="7" id="KW-0223">Dioxygenase</keyword>
<evidence type="ECO:0000256" key="1">
    <source>
        <dbReference type="ARBA" id="ARBA00001961"/>
    </source>
</evidence>
<dbReference type="FunFam" id="2.60.120.620:FF:000002">
    <property type="entry name" value="Prolyl 4-hydroxylase 4"/>
    <property type="match status" value="1"/>
</dbReference>
<evidence type="ECO:0000256" key="12">
    <source>
        <dbReference type="ARBA" id="ARBA00023136"/>
    </source>
</evidence>
<gene>
    <name evidence="19" type="ORF">Rsub_05105</name>
</gene>
<keyword evidence="13" id="KW-0325">Glycoprotein</keyword>
<proteinExistence type="inferred from homology"/>
<evidence type="ECO:0000256" key="6">
    <source>
        <dbReference type="ARBA" id="ARBA00022723"/>
    </source>
</evidence>
<reference evidence="19 20" key="1">
    <citation type="journal article" date="2018" name="Sci. Rep.">
        <title>Raphidocelis subcapitata (=Pseudokirchneriella subcapitata) provides an insight into genome evolution and environmental adaptations in the Sphaeropleales.</title>
        <authorList>
            <person name="Suzuki S."/>
            <person name="Yamaguchi H."/>
            <person name="Nakajima N."/>
            <person name="Kawachi M."/>
        </authorList>
    </citation>
    <scope>NUCLEOTIDE SEQUENCE [LARGE SCALE GENOMIC DNA]</scope>
    <source>
        <strain evidence="19 20">NIES-35</strain>
    </source>
</reference>
<comment type="caution">
    <text evidence="19">The sequence shown here is derived from an EMBL/GenBank/DDBJ whole genome shotgun (WGS) entry which is preliminary data.</text>
</comment>
<dbReference type="GO" id="GO:0005789">
    <property type="term" value="C:endoplasmic reticulum membrane"/>
    <property type="evidence" value="ECO:0007669"/>
    <property type="project" value="UniProtKB-SubCell"/>
</dbReference>
<dbReference type="InterPro" id="IPR044862">
    <property type="entry name" value="Pro_4_hyd_alph_FE2OG_OXY"/>
</dbReference>
<evidence type="ECO:0000256" key="16">
    <source>
        <dbReference type="SAM" id="SignalP"/>
    </source>
</evidence>
<dbReference type="SMART" id="SM00702">
    <property type="entry name" value="P4Hc"/>
    <property type="match status" value="1"/>
</dbReference>
<dbReference type="OrthoDB" id="420380at2759"/>
<dbReference type="GO" id="GO:0031418">
    <property type="term" value="F:L-ascorbic acid binding"/>
    <property type="evidence" value="ECO:0007669"/>
    <property type="project" value="InterPro"/>
</dbReference>
<evidence type="ECO:0000256" key="11">
    <source>
        <dbReference type="ARBA" id="ARBA00023004"/>
    </source>
</evidence>
<feature type="region of interest" description="Disordered" evidence="15">
    <location>
        <begin position="88"/>
        <end position="110"/>
    </location>
</feature>
<keyword evidence="6" id="KW-0479">Metal-binding</keyword>
<sequence>MIGARHRSTAGPAGGALLLLLLAAATARAAAPAAPLNVRTPVGYAEKEEEWHGEVVHLSWKPRAFLYKNFLTDEECEHIKAKATGQLRKSSVVDNETGEERDSEVRTSSGTFFDKGADEVIARIERRVAQVTMLPVDNQEGLQVLKYVDGQKYEPHYDYFFDAKNQAESEGGQRIVTALMYLATPEEGGETVFPDAAVAGPQEGLSACARVGLANKPYKGDMLVFYSLTPGGETDPSSLHASCPTLKGEKWSATKWIHVSGFRTSADVMKAKWAGCVDQSEHCAAWAATGECDRNAAYMAASCRLACGLCTPQAKGEQPAPPAPLES</sequence>
<dbReference type="GO" id="GO:0004656">
    <property type="term" value="F:procollagen-proline 4-dioxygenase activity"/>
    <property type="evidence" value="ECO:0007669"/>
    <property type="project" value="UniProtKB-EC"/>
</dbReference>
<evidence type="ECO:0000256" key="14">
    <source>
        <dbReference type="ARBA" id="ARBA00049169"/>
    </source>
</evidence>
<comment type="cofactor">
    <cofactor evidence="1">
        <name>L-ascorbate</name>
        <dbReference type="ChEBI" id="CHEBI:38290"/>
    </cofactor>
</comment>
<evidence type="ECO:0000256" key="4">
    <source>
        <dbReference type="ARBA" id="ARBA00012269"/>
    </source>
</evidence>
<evidence type="ECO:0000256" key="15">
    <source>
        <dbReference type="SAM" id="MobiDB-lite"/>
    </source>
</evidence>
<evidence type="ECO:0000259" key="17">
    <source>
        <dbReference type="PROSITE" id="PS51471"/>
    </source>
</evidence>
<comment type="similarity">
    <text evidence="3">Belongs to the P4HA family.</text>
</comment>
<evidence type="ECO:0000256" key="9">
    <source>
        <dbReference type="ARBA" id="ARBA00022989"/>
    </source>
</evidence>
<dbReference type="Pfam" id="PF01549">
    <property type="entry name" value="ShK"/>
    <property type="match status" value="1"/>
</dbReference>
<feature type="domain" description="Fe2OG dioxygenase" evidence="17">
    <location>
        <begin position="138"/>
        <end position="259"/>
    </location>
</feature>
<evidence type="ECO:0000313" key="19">
    <source>
        <dbReference type="EMBL" id="GBF92736.1"/>
    </source>
</evidence>
<dbReference type="Gene3D" id="2.60.120.620">
    <property type="entry name" value="q2cbj1_9rhob like domain"/>
    <property type="match status" value="1"/>
</dbReference>
<dbReference type="InterPro" id="IPR045054">
    <property type="entry name" value="P4HA-like"/>
</dbReference>
<feature type="domain" description="ShKT" evidence="18">
    <location>
        <begin position="276"/>
        <end position="310"/>
    </location>
</feature>
<evidence type="ECO:0000256" key="2">
    <source>
        <dbReference type="ARBA" id="ARBA00004648"/>
    </source>
</evidence>
<organism evidence="19 20">
    <name type="scientific">Raphidocelis subcapitata</name>
    <dbReference type="NCBI Taxonomy" id="307507"/>
    <lineage>
        <taxon>Eukaryota</taxon>
        <taxon>Viridiplantae</taxon>
        <taxon>Chlorophyta</taxon>
        <taxon>core chlorophytes</taxon>
        <taxon>Chlorophyceae</taxon>
        <taxon>CS clade</taxon>
        <taxon>Sphaeropleales</taxon>
        <taxon>Selenastraceae</taxon>
        <taxon>Raphidocelis</taxon>
    </lineage>
</organism>
<keyword evidence="16" id="KW-0732">Signal</keyword>
<keyword evidence="10" id="KW-0560">Oxidoreductase</keyword>
<dbReference type="InParanoid" id="A0A2V0NYP5"/>
<evidence type="ECO:0000259" key="18">
    <source>
        <dbReference type="PROSITE" id="PS51670"/>
    </source>
</evidence>